<gene>
    <name evidence="3" type="ORF">FF38_05109</name>
</gene>
<evidence type="ECO:0000313" key="3">
    <source>
        <dbReference type="EMBL" id="KNC27580.1"/>
    </source>
</evidence>
<dbReference type="AlphaFoldDB" id="A0A0L0C5L8"/>
<feature type="region of interest" description="Disordered" evidence="1">
    <location>
        <begin position="143"/>
        <end position="211"/>
    </location>
</feature>
<sequence>MKQTPKLLVVFLALVALAYADVSHLGYDYQAPSSMAFELPQPNNNYLPPVSAKTEPLPVKMYLPPAPVAAPKKTYIPPLVVKSKPVPVTMYLPPAPVMPAKNTYIPPKPHNDYLPPVPPKKIYLPTAPAKPVQLPTVPKKAYLPPAPVAPQHTPQNSYLPPAEESAPAKRIITPPAPRLEDLVPPQPPQRHYEDSEVFTEDGYKTVRKHKY</sequence>
<evidence type="ECO:0000256" key="2">
    <source>
        <dbReference type="SAM" id="SignalP"/>
    </source>
</evidence>
<comment type="caution">
    <text evidence="3">The sequence shown here is derived from an EMBL/GenBank/DDBJ whole genome shotgun (WGS) entry which is preliminary data.</text>
</comment>
<dbReference type="EMBL" id="JRES01000882">
    <property type="protein sequence ID" value="KNC27580.1"/>
    <property type="molecule type" value="Genomic_DNA"/>
</dbReference>
<feature type="chain" id="PRO_5005535829" evidence="2">
    <location>
        <begin position="21"/>
        <end position="211"/>
    </location>
</feature>
<reference evidence="3 4" key="1">
    <citation type="journal article" date="2015" name="Nat. Commun.">
        <title>Lucilia cuprina genome unlocks parasitic fly biology to underpin future interventions.</title>
        <authorList>
            <person name="Anstead C.A."/>
            <person name="Korhonen P.K."/>
            <person name="Young N.D."/>
            <person name="Hall R.S."/>
            <person name="Jex A.R."/>
            <person name="Murali S.C."/>
            <person name="Hughes D.S."/>
            <person name="Lee S.F."/>
            <person name="Perry T."/>
            <person name="Stroehlein A.J."/>
            <person name="Ansell B.R."/>
            <person name="Breugelmans B."/>
            <person name="Hofmann A."/>
            <person name="Qu J."/>
            <person name="Dugan S."/>
            <person name="Lee S.L."/>
            <person name="Chao H."/>
            <person name="Dinh H."/>
            <person name="Han Y."/>
            <person name="Doddapaneni H.V."/>
            <person name="Worley K.C."/>
            <person name="Muzny D.M."/>
            <person name="Ioannidis P."/>
            <person name="Waterhouse R.M."/>
            <person name="Zdobnov E.M."/>
            <person name="James P.J."/>
            <person name="Bagnall N.H."/>
            <person name="Kotze A.C."/>
            <person name="Gibbs R.A."/>
            <person name="Richards S."/>
            <person name="Batterham P."/>
            <person name="Gasser R.B."/>
        </authorList>
    </citation>
    <scope>NUCLEOTIDE SEQUENCE [LARGE SCALE GENOMIC DNA]</scope>
    <source>
        <strain evidence="3 4">LS</strain>
        <tissue evidence="3">Full body</tissue>
    </source>
</reference>
<dbReference type="OrthoDB" id="8021284at2759"/>
<feature type="signal peptide" evidence="2">
    <location>
        <begin position="1"/>
        <end position="20"/>
    </location>
</feature>
<keyword evidence="4" id="KW-1185">Reference proteome</keyword>
<organism evidence="3 4">
    <name type="scientific">Lucilia cuprina</name>
    <name type="common">Green bottle fly</name>
    <name type="synonym">Australian sheep blowfly</name>
    <dbReference type="NCBI Taxonomy" id="7375"/>
    <lineage>
        <taxon>Eukaryota</taxon>
        <taxon>Metazoa</taxon>
        <taxon>Ecdysozoa</taxon>
        <taxon>Arthropoda</taxon>
        <taxon>Hexapoda</taxon>
        <taxon>Insecta</taxon>
        <taxon>Pterygota</taxon>
        <taxon>Neoptera</taxon>
        <taxon>Endopterygota</taxon>
        <taxon>Diptera</taxon>
        <taxon>Brachycera</taxon>
        <taxon>Muscomorpha</taxon>
        <taxon>Oestroidea</taxon>
        <taxon>Calliphoridae</taxon>
        <taxon>Luciliinae</taxon>
        <taxon>Lucilia</taxon>
    </lineage>
</organism>
<evidence type="ECO:0000313" key="4">
    <source>
        <dbReference type="Proteomes" id="UP000037069"/>
    </source>
</evidence>
<accession>A0A0L0C5L8</accession>
<dbReference type="Proteomes" id="UP000037069">
    <property type="component" value="Unassembled WGS sequence"/>
</dbReference>
<proteinExistence type="predicted"/>
<name>A0A0L0C5L8_LUCCU</name>
<keyword evidence="2" id="KW-0732">Signal</keyword>
<protein>
    <submittedName>
        <fullName evidence="3">Uncharacterized protein</fullName>
    </submittedName>
</protein>
<evidence type="ECO:0000256" key="1">
    <source>
        <dbReference type="SAM" id="MobiDB-lite"/>
    </source>
</evidence>